<sequence length="223" mass="25147">MRKRGLKLGNLYYALQNSPRSPGDHRQNCMHSDIQRYNYEWNWFVDLKLGDVPLSTVYHRIVNMKNGKEFMEILKELDNVFEKCLGCCTTMKVSLRLVQNASPVFCSKGPVTHASLPEVDAELQLLDKQGVLTPVSFSAWVASLVFIKKTNGTLRISDDLTTELNAAVEQHHYPLKVLDDLFSILTGGGCFAKLDPADAYLQVEVEPACCELLIINTHRGLFQ</sequence>
<reference evidence="1" key="1">
    <citation type="submission" date="2022-04" db="EMBL/GenBank/DDBJ databases">
        <authorList>
            <person name="Xu L."/>
            <person name="Lv Z."/>
        </authorList>
    </citation>
    <scope>NUCLEOTIDE SEQUENCE</scope>
    <source>
        <strain evidence="1">LV_2022a</strain>
    </source>
</reference>
<reference evidence="1" key="2">
    <citation type="journal article" date="2023" name="Infect Dis Poverty">
        <title>Chromosome-scale genome of the human blood fluke Schistosoma mekongi and its implications for public health.</title>
        <authorList>
            <person name="Zhou M."/>
            <person name="Xu L."/>
            <person name="Xu D."/>
            <person name="Chen W."/>
            <person name="Khan J."/>
            <person name="Hu Y."/>
            <person name="Huang H."/>
            <person name="Wei H."/>
            <person name="Zhang Y."/>
            <person name="Chusongsang P."/>
            <person name="Tanasarnprasert K."/>
            <person name="Hu X."/>
            <person name="Limpanont Y."/>
            <person name="Lv Z."/>
        </authorList>
    </citation>
    <scope>NUCLEOTIDE SEQUENCE</scope>
    <source>
        <strain evidence="1">LV_2022a</strain>
    </source>
</reference>
<evidence type="ECO:0008006" key="3">
    <source>
        <dbReference type="Google" id="ProtNLM"/>
    </source>
</evidence>
<dbReference type="InterPro" id="IPR043502">
    <property type="entry name" value="DNA/RNA_pol_sf"/>
</dbReference>
<dbReference type="Gene3D" id="3.10.10.10">
    <property type="entry name" value="HIV Type 1 Reverse Transcriptase, subunit A, domain 1"/>
    <property type="match status" value="1"/>
</dbReference>
<dbReference type="PANTHER" id="PTHR37984">
    <property type="entry name" value="PROTEIN CBG26694"/>
    <property type="match status" value="1"/>
</dbReference>
<dbReference type="Gene3D" id="3.30.70.270">
    <property type="match status" value="1"/>
</dbReference>
<protein>
    <recommendedName>
        <fullName evidence="3">Reverse transcriptase domain-containing protein</fullName>
    </recommendedName>
</protein>
<proteinExistence type="predicted"/>
<accession>A0AAE1ZB75</accession>
<keyword evidence="2" id="KW-1185">Reference proteome</keyword>
<dbReference type="Proteomes" id="UP001292079">
    <property type="component" value="Unassembled WGS sequence"/>
</dbReference>
<comment type="caution">
    <text evidence="1">The sequence shown here is derived from an EMBL/GenBank/DDBJ whole genome shotgun (WGS) entry which is preliminary data.</text>
</comment>
<dbReference type="SUPFAM" id="SSF56672">
    <property type="entry name" value="DNA/RNA polymerases"/>
    <property type="match status" value="1"/>
</dbReference>
<dbReference type="AlphaFoldDB" id="A0AAE1ZB75"/>
<evidence type="ECO:0000313" key="2">
    <source>
        <dbReference type="Proteomes" id="UP001292079"/>
    </source>
</evidence>
<dbReference type="InterPro" id="IPR043128">
    <property type="entry name" value="Rev_trsase/Diguanyl_cyclase"/>
</dbReference>
<dbReference type="EMBL" id="JALJAT010000003">
    <property type="protein sequence ID" value="KAK4471081.1"/>
    <property type="molecule type" value="Genomic_DNA"/>
</dbReference>
<dbReference type="InterPro" id="IPR050951">
    <property type="entry name" value="Retrovirus_Pol_polyprotein"/>
</dbReference>
<dbReference type="PANTHER" id="PTHR37984:SF9">
    <property type="entry name" value="INTEGRASE CATALYTIC DOMAIN-CONTAINING PROTEIN"/>
    <property type="match status" value="1"/>
</dbReference>
<name>A0AAE1ZB75_SCHME</name>
<evidence type="ECO:0000313" key="1">
    <source>
        <dbReference type="EMBL" id="KAK4471081.1"/>
    </source>
</evidence>
<organism evidence="1 2">
    <name type="scientific">Schistosoma mekongi</name>
    <name type="common">Parasitic worm</name>
    <dbReference type="NCBI Taxonomy" id="38744"/>
    <lineage>
        <taxon>Eukaryota</taxon>
        <taxon>Metazoa</taxon>
        <taxon>Spiralia</taxon>
        <taxon>Lophotrochozoa</taxon>
        <taxon>Platyhelminthes</taxon>
        <taxon>Trematoda</taxon>
        <taxon>Digenea</taxon>
        <taxon>Strigeidida</taxon>
        <taxon>Schistosomatoidea</taxon>
        <taxon>Schistosomatidae</taxon>
        <taxon>Schistosoma</taxon>
    </lineage>
</organism>
<gene>
    <name evidence="1" type="ORF">MN116_000599</name>
</gene>